<reference evidence="1" key="1">
    <citation type="submission" date="2024-12" db="EMBL/GenBank/DDBJ databases">
        <title>Comparative genomics and development of molecular markers within Purpureocillium lilacinum and among Purpureocillium species.</title>
        <authorList>
            <person name="Yeh Z.-Y."/>
            <person name="Ni N.-T."/>
            <person name="Lo P.-H."/>
            <person name="Mushyakhwo K."/>
            <person name="Lin C.-F."/>
            <person name="Nai Y.-S."/>
        </authorList>
    </citation>
    <scope>NUCLEOTIDE SEQUENCE</scope>
    <source>
        <strain evidence="1">NCHU-NPUST-175</strain>
    </source>
</reference>
<accession>A0ACC4E1E1</accession>
<organism evidence="1 2">
    <name type="scientific">Purpureocillium lilacinum</name>
    <name type="common">Paecilomyces lilacinus</name>
    <dbReference type="NCBI Taxonomy" id="33203"/>
    <lineage>
        <taxon>Eukaryota</taxon>
        <taxon>Fungi</taxon>
        <taxon>Dikarya</taxon>
        <taxon>Ascomycota</taxon>
        <taxon>Pezizomycotina</taxon>
        <taxon>Sordariomycetes</taxon>
        <taxon>Hypocreomycetidae</taxon>
        <taxon>Hypocreales</taxon>
        <taxon>Ophiocordycipitaceae</taxon>
        <taxon>Purpureocillium</taxon>
    </lineage>
</organism>
<name>A0ACC4E1E1_PURLI</name>
<comment type="caution">
    <text evidence="1">The sequence shown here is derived from an EMBL/GenBank/DDBJ whole genome shotgun (WGS) entry which is preliminary data.</text>
</comment>
<keyword evidence="2" id="KW-1185">Reference proteome</keyword>
<dbReference type="Proteomes" id="UP001638806">
    <property type="component" value="Unassembled WGS sequence"/>
</dbReference>
<dbReference type="EMBL" id="JBGNUJ010000003">
    <property type="protein sequence ID" value="KAL3962422.1"/>
    <property type="molecule type" value="Genomic_DNA"/>
</dbReference>
<gene>
    <name evidence="1" type="ORF">ACCO45_003945</name>
</gene>
<sequence>MAHLQDAFGAKATVPPARLEEIASRPPPAYSVPSPDSHDELPDYDQATSPDGRDGSVTIQAQAWSPSLVSRLTICLPLMHTELRAGEFYQAAYVDQVDEALEQLAEASARNKAKSLTQVLGFA</sequence>
<evidence type="ECO:0000313" key="1">
    <source>
        <dbReference type="EMBL" id="KAL3962422.1"/>
    </source>
</evidence>
<protein>
    <submittedName>
        <fullName evidence="1">Uncharacterized protein</fullName>
    </submittedName>
</protein>
<proteinExistence type="predicted"/>
<evidence type="ECO:0000313" key="2">
    <source>
        <dbReference type="Proteomes" id="UP001638806"/>
    </source>
</evidence>